<name>A0ABY8U498_TETOB</name>
<dbReference type="EMBL" id="CP126212">
    <property type="protein sequence ID" value="WIA14806.1"/>
    <property type="molecule type" value="Genomic_DNA"/>
</dbReference>
<evidence type="ECO:0000313" key="1">
    <source>
        <dbReference type="EMBL" id="WIA14806.1"/>
    </source>
</evidence>
<accession>A0ABY8U498</accession>
<keyword evidence="2" id="KW-1185">Reference proteome</keyword>
<proteinExistence type="predicted"/>
<gene>
    <name evidence="1" type="ORF">OEZ85_003289</name>
</gene>
<reference evidence="1 2" key="1">
    <citation type="submission" date="2023-05" db="EMBL/GenBank/DDBJ databases">
        <title>A 100% complete, gapless, phased diploid assembly of the Scenedesmus obliquus UTEX 3031 genome.</title>
        <authorList>
            <person name="Biondi T.C."/>
            <person name="Hanschen E.R."/>
            <person name="Kwon T."/>
            <person name="Eng W."/>
            <person name="Kruse C.P.S."/>
            <person name="Koehler S.I."/>
            <person name="Kunde Y."/>
            <person name="Gleasner C.D."/>
            <person name="You Mak K.T."/>
            <person name="Polle J."/>
            <person name="Hovde B.T."/>
            <person name="Starkenburg S.R."/>
        </authorList>
    </citation>
    <scope>NUCLEOTIDE SEQUENCE [LARGE SCALE GENOMIC DNA]</scope>
    <source>
        <strain evidence="1 2">DOE0152z</strain>
    </source>
</reference>
<organism evidence="1 2">
    <name type="scientific">Tetradesmus obliquus</name>
    <name type="common">Green alga</name>
    <name type="synonym">Acutodesmus obliquus</name>
    <dbReference type="NCBI Taxonomy" id="3088"/>
    <lineage>
        <taxon>Eukaryota</taxon>
        <taxon>Viridiplantae</taxon>
        <taxon>Chlorophyta</taxon>
        <taxon>core chlorophytes</taxon>
        <taxon>Chlorophyceae</taxon>
        <taxon>CS clade</taxon>
        <taxon>Sphaeropleales</taxon>
        <taxon>Scenedesmaceae</taxon>
        <taxon>Tetradesmus</taxon>
    </lineage>
</organism>
<evidence type="ECO:0000313" key="2">
    <source>
        <dbReference type="Proteomes" id="UP001244341"/>
    </source>
</evidence>
<dbReference type="Proteomes" id="UP001244341">
    <property type="component" value="Chromosome 5b"/>
</dbReference>
<sequence length="84" mass="9479">MGDNQTAAPFDKVDELHIHKKVTLLVLAYDDRAPGQPSALDVLNHLYMTSSPVLYKVHMLTLELDSPSQDDLRKVYAALQHIHQ</sequence>
<protein>
    <submittedName>
        <fullName evidence="1">Uncharacterized protein</fullName>
    </submittedName>
</protein>